<comment type="catalytic activity">
    <reaction evidence="10 11 14">
        <text>IMP + NAD(+) + H2O = XMP + NADH + H(+)</text>
        <dbReference type="Rhea" id="RHEA:11708"/>
        <dbReference type="ChEBI" id="CHEBI:15377"/>
        <dbReference type="ChEBI" id="CHEBI:15378"/>
        <dbReference type="ChEBI" id="CHEBI:57464"/>
        <dbReference type="ChEBI" id="CHEBI:57540"/>
        <dbReference type="ChEBI" id="CHEBI:57945"/>
        <dbReference type="ChEBI" id="CHEBI:58053"/>
        <dbReference type="EC" id="1.1.1.205"/>
    </reaction>
</comment>
<evidence type="ECO:0000256" key="13">
    <source>
        <dbReference type="RuleBase" id="RU003927"/>
    </source>
</evidence>
<gene>
    <name evidence="11 16" type="primary">guaB</name>
    <name evidence="16" type="ORF">ACFOUW_21140</name>
</gene>
<keyword evidence="17" id="KW-1185">Reference proteome</keyword>
<evidence type="ECO:0000256" key="5">
    <source>
        <dbReference type="ARBA" id="ARBA00022755"/>
    </source>
</evidence>
<feature type="binding site" evidence="11">
    <location>
        <begin position="394"/>
        <end position="398"/>
    </location>
    <ligand>
        <name>IMP</name>
        <dbReference type="ChEBI" id="CHEBI:58053"/>
    </ligand>
</feature>
<feature type="binding site" evidence="11">
    <location>
        <position position="312"/>
    </location>
    <ligand>
        <name>IMP</name>
        <dbReference type="ChEBI" id="CHEBI:58053"/>
    </ligand>
</feature>
<evidence type="ECO:0000256" key="12">
    <source>
        <dbReference type="PROSITE-ProRule" id="PRU00703"/>
    </source>
</evidence>
<comment type="subunit">
    <text evidence="11">Homotetramer.</text>
</comment>
<dbReference type="Proteomes" id="UP001595699">
    <property type="component" value="Unassembled WGS sequence"/>
</dbReference>
<dbReference type="PROSITE" id="PS51371">
    <property type="entry name" value="CBS"/>
    <property type="match status" value="2"/>
</dbReference>
<evidence type="ECO:0000256" key="7">
    <source>
        <dbReference type="ARBA" id="ARBA00023002"/>
    </source>
</evidence>
<dbReference type="EC" id="1.1.1.205" evidence="11 14"/>
<evidence type="ECO:0000256" key="11">
    <source>
        <dbReference type="HAMAP-Rule" id="MF_01964"/>
    </source>
</evidence>
<evidence type="ECO:0000313" key="16">
    <source>
        <dbReference type="EMBL" id="MFC3763357.1"/>
    </source>
</evidence>
<dbReference type="InterPro" id="IPR046342">
    <property type="entry name" value="CBS_dom_sf"/>
</dbReference>
<dbReference type="NCBIfam" id="TIGR01302">
    <property type="entry name" value="IMP_dehydrog"/>
    <property type="match status" value="1"/>
</dbReference>
<evidence type="ECO:0000256" key="3">
    <source>
        <dbReference type="ARBA" id="ARBA00022723"/>
    </source>
</evidence>
<dbReference type="Pfam" id="PF00478">
    <property type="entry name" value="IMPDH"/>
    <property type="match status" value="1"/>
</dbReference>
<dbReference type="InterPro" id="IPR005990">
    <property type="entry name" value="IMP_DH"/>
</dbReference>
<proteinExistence type="inferred from homology"/>
<dbReference type="InterPro" id="IPR000644">
    <property type="entry name" value="CBS_dom"/>
</dbReference>
<dbReference type="CDD" id="cd00381">
    <property type="entry name" value="IMPDH"/>
    <property type="match status" value="1"/>
</dbReference>
<accession>A0ABV7YEI6</accession>
<evidence type="ECO:0000313" key="17">
    <source>
        <dbReference type="Proteomes" id="UP001595699"/>
    </source>
</evidence>
<feature type="binding site" evidence="11">
    <location>
        <position position="255"/>
    </location>
    <ligand>
        <name>NAD(+)</name>
        <dbReference type="ChEBI" id="CHEBI:57540"/>
    </ligand>
</feature>
<keyword evidence="5 11" id="KW-0658">Purine biosynthesis</keyword>
<feature type="binding site" evidence="11">
    <location>
        <position position="431"/>
    </location>
    <ligand>
        <name>IMP</name>
        <dbReference type="ChEBI" id="CHEBI:58053"/>
    </ligand>
</feature>
<comment type="cofactor">
    <cofactor evidence="1 11">
        <name>K(+)</name>
        <dbReference type="ChEBI" id="CHEBI:29103"/>
    </cofactor>
</comment>
<keyword evidence="7 11" id="KW-0560">Oxidoreductase</keyword>
<feature type="binding site" evidence="11">
    <location>
        <position position="485"/>
    </location>
    <ligand>
        <name>K(+)</name>
        <dbReference type="ChEBI" id="CHEBI:29103"/>
        <note>ligand shared between two tetrameric partners</note>
    </ligand>
</feature>
<evidence type="ECO:0000256" key="9">
    <source>
        <dbReference type="ARBA" id="ARBA00023122"/>
    </source>
</evidence>
<feature type="binding site" description="in other chain" evidence="11">
    <location>
        <position position="311"/>
    </location>
    <ligand>
        <name>K(+)</name>
        <dbReference type="ChEBI" id="CHEBI:29103"/>
        <note>ligand shared between two tetrameric partners</note>
    </ligand>
</feature>
<feature type="domain" description="CBS" evidence="15">
    <location>
        <begin position="101"/>
        <end position="157"/>
    </location>
</feature>
<feature type="domain" description="CBS" evidence="15">
    <location>
        <begin position="161"/>
        <end position="218"/>
    </location>
</feature>
<feature type="binding site" evidence="11">
    <location>
        <begin position="370"/>
        <end position="371"/>
    </location>
    <ligand>
        <name>IMP</name>
        <dbReference type="ChEBI" id="CHEBI:58053"/>
    </ligand>
</feature>
<dbReference type="CDD" id="cd04601">
    <property type="entry name" value="CBS_pair_IMPDH"/>
    <property type="match status" value="1"/>
</dbReference>
<reference evidence="17" key="1">
    <citation type="journal article" date="2019" name="Int. J. Syst. Evol. Microbiol.">
        <title>The Global Catalogue of Microorganisms (GCM) 10K type strain sequencing project: providing services to taxonomists for standard genome sequencing and annotation.</title>
        <authorList>
            <consortium name="The Broad Institute Genomics Platform"/>
            <consortium name="The Broad Institute Genome Sequencing Center for Infectious Disease"/>
            <person name="Wu L."/>
            <person name="Ma J."/>
        </authorList>
    </citation>
    <scope>NUCLEOTIDE SEQUENCE [LARGE SCALE GENOMIC DNA]</scope>
    <source>
        <strain evidence="17">CGMCC 4.7241</strain>
    </source>
</reference>
<sequence length="504" mass="53014">MMTSPADVPGLSVPDALTFDDVLLLPGPSDVIPSEVDTSTRVSKRIEVKIPLLSSAMDTVTEARMAIAIARQGGLGVLHRNLSIDDQAQQVDLVKRSEAGMVAQPITIGPDASIGEADALCGQYRISGVPVVDDDGMLLGIVTNRDMRFETDQRRLVREVMTKMPLVTGHVGISADDAMGLLAQHKIEKLPLVDDAGRLQGLITLKDFVKRDKFPLATKDSSGRLRVAAAIGIFDDAWKRAMALVEAGVDVIIVDMAHAHSTAVLEMIQRLKSDSAAANVDIVGGNVATRAAAQALVDAGVDGVKVGVGPGSICTTRVVAGVGVPQVTAIAEAAAACRAAGVPVIGDGGLQYSGDIAKALVAGADTVMLGSLLAGCDESPGELVFINGKQYKSYRGMGSLAAQQSRGKTRSYSKDRYFQADVTSEEKIIAEGVEGQVPYRGPLAAVAHQLVGGLRQSMFYVGAPTIPELQSRGQFVRITSAGLKESHPHDIKMTVEAPNYWGQS</sequence>
<keyword evidence="6 11" id="KW-0630">Potassium</keyword>
<evidence type="ECO:0000256" key="14">
    <source>
        <dbReference type="RuleBase" id="RU003928"/>
    </source>
</evidence>
<feature type="binding site" description="in other chain" evidence="11">
    <location>
        <position position="309"/>
    </location>
    <ligand>
        <name>K(+)</name>
        <dbReference type="ChEBI" id="CHEBI:29103"/>
        <note>ligand shared between two tetrameric partners</note>
    </ligand>
</feature>
<comment type="similarity">
    <text evidence="2 11 13">Belongs to the IMPDH/GMPR family.</text>
</comment>
<evidence type="ECO:0000259" key="15">
    <source>
        <dbReference type="PROSITE" id="PS51371"/>
    </source>
</evidence>
<feature type="binding site" description="in other chain" evidence="11">
    <location>
        <position position="314"/>
    </location>
    <ligand>
        <name>K(+)</name>
        <dbReference type="ChEBI" id="CHEBI:29103"/>
        <note>ligand shared between two tetrameric partners</note>
    </ligand>
</feature>
<dbReference type="PIRSF" id="PIRSF000130">
    <property type="entry name" value="IMPDH"/>
    <property type="match status" value="1"/>
</dbReference>
<dbReference type="PROSITE" id="PS00487">
    <property type="entry name" value="IMP_DH_GMP_RED"/>
    <property type="match status" value="1"/>
</dbReference>
<evidence type="ECO:0000256" key="10">
    <source>
        <dbReference type="ARBA" id="ARBA00048028"/>
    </source>
</evidence>
<comment type="caution">
    <text evidence="11">Lacks conserved residue(s) required for the propagation of feature annotation.</text>
</comment>
<feature type="active site" description="Proton acceptor" evidence="11">
    <location>
        <position position="416"/>
    </location>
</feature>
<dbReference type="GO" id="GO:0003938">
    <property type="term" value="F:IMP dehydrogenase activity"/>
    <property type="evidence" value="ECO:0007669"/>
    <property type="project" value="UniProtKB-EC"/>
</dbReference>
<dbReference type="InterPro" id="IPR015875">
    <property type="entry name" value="IMP_DH/GMP_Rdtase_CS"/>
</dbReference>
<dbReference type="RefSeq" id="WP_372442328.1">
    <property type="nucleotide sequence ID" value="NZ_JAFBCM010000001.1"/>
</dbReference>
<evidence type="ECO:0000256" key="1">
    <source>
        <dbReference type="ARBA" id="ARBA00001958"/>
    </source>
</evidence>
<dbReference type="PANTHER" id="PTHR11911:SF111">
    <property type="entry name" value="INOSINE-5'-MONOPHOSPHATE DEHYDROGENASE"/>
    <property type="match status" value="1"/>
</dbReference>
<feature type="binding site" evidence="11">
    <location>
        <begin position="347"/>
        <end position="349"/>
    </location>
    <ligand>
        <name>IMP</name>
        <dbReference type="ChEBI" id="CHEBI:58053"/>
    </ligand>
</feature>
<comment type="function">
    <text evidence="11">Catalyzes the conversion of inosine 5'-phosphate (IMP) to xanthosine 5'-phosphate (XMP), the first committed and rate-limiting step in the de novo synthesis of guanine nucleotides, and therefore plays an important role in the regulation of cell growth.</text>
</comment>
<dbReference type="SMART" id="SM00116">
    <property type="entry name" value="CBS"/>
    <property type="match status" value="2"/>
</dbReference>
<evidence type="ECO:0000256" key="2">
    <source>
        <dbReference type="ARBA" id="ARBA00005502"/>
    </source>
</evidence>
<feature type="binding site" evidence="11">
    <location>
        <begin position="307"/>
        <end position="309"/>
    </location>
    <ligand>
        <name>NAD(+)</name>
        <dbReference type="ChEBI" id="CHEBI:57540"/>
    </ligand>
</feature>
<feature type="active site" description="Thioimidate intermediate" evidence="11">
    <location>
        <position position="314"/>
    </location>
</feature>
<protein>
    <recommendedName>
        <fullName evidence="11 14">Inosine-5'-monophosphate dehydrogenase</fullName>
        <shortName evidence="11">IMP dehydrogenase</shortName>
        <shortName evidence="11">IMPD</shortName>
        <shortName evidence="11">IMPDH</shortName>
        <ecNumber evidence="11 14">1.1.1.205</ecNumber>
    </recommendedName>
</protein>
<dbReference type="HAMAP" id="MF_01964">
    <property type="entry name" value="IMPDH"/>
    <property type="match status" value="1"/>
</dbReference>
<comment type="pathway">
    <text evidence="11 14">Purine metabolism; XMP biosynthesis via de novo pathway; XMP from IMP: step 1/1.</text>
</comment>
<organism evidence="16 17">
    <name type="scientific">Tenggerimyces flavus</name>
    <dbReference type="NCBI Taxonomy" id="1708749"/>
    <lineage>
        <taxon>Bacteria</taxon>
        <taxon>Bacillati</taxon>
        <taxon>Actinomycetota</taxon>
        <taxon>Actinomycetes</taxon>
        <taxon>Propionibacteriales</taxon>
        <taxon>Nocardioidaceae</taxon>
        <taxon>Tenggerimyces</taxon>
    </lineage>
</organism>
<evidence type="ECO:0000256" key="8">
    <source>
        <dbReference type="ARBA" id="ARBA00023027"/>
    </source>
</evidence>
<evidence type="ECO:0000256" key="6">
    <source>
        <dbReference type="ARBA" id="ARBA00022958"/>
    </source>
</evidence>
<keyword evidence="9 12" id="KW-0129">CBS domain</keyword>
<dbReference type="SUPFAM" id="SSF54631">
    <property type="entry name" value="CBS-domain pair"/>
    <property type="match status" value="1"/>
</dbReference>
<comment type="caution">
    <text evidence="16">The sequence shown here is derived from an EMBL/GenBank/DDBJ whole genome shotgun (WGS) entry which is preliminary data.</text>
</comment>
<feature type="binding site" evidence="11">
    <location>
        <position position="486"/>
    </location>
    <ligand>
        <name>K(+)</name>
        <dbReference type="ChEBI" id="CHEBI:29103"/>
        <note>ligand shared between two tetrameric partners</note>
    </ligand>
</feature>
<dbReference type="SMART" id="SM01240">
    <property type="entry name" value="IMPDH"/>
    <property type="match status" value="1"/>
</dbReference>
<dbReference type="Pfam" id="PF00571">
    <property type="entry name" value="CBS"/>
    <property type="match status" value="2"/>
</dbReference>
<feature type="binding site" evidence="11">
    <location>
        <position position="487"/>
    </location>
    <ligand>
        <name>K(+)</name>
        <dbReference type="ChEBI" id="CHEBI:29103"/>
        <note>ligand shared between two tetrameric partners</note>
    </ligand>
</feature>
<name>A0ABV7YEI6_9ACTN</name>
<keyword evidence="4 11" id="KW-0332">GMP biosynthesis</keyword>
<evidence type="ECO:0000256" key="4">
    <source>
        <dbReference type="ARBA" id="ARBA00022749"/>
    </source>
</evidence>
<dbReference type="SUPFAM" id="SSF51412">
    <property type="entry name" value="Inosine monophosphate dehydrogenase (IMPDH)"/>
    <property type="match status" value="1"/>
</dbReference>
<dbReference type="EMBL" id="JBHRZH010000018">
    <property type="protein sequence ID" value="MFC3763357.1"/>
    <property type="molecule type" value="Genomic_DNA"/>
</dbReference>
<comment type="activity regulation">
    <text evidence="11">Mycophenolic acid (MPA) is a non-competitive inhibitor that prevents formation of the closed enzyme conformation by binding to the same site as the amobile flap. In contrast, mizoribine monophosphate (MZP) is a competitive inhibitor that induces the closed conformation. MPA is a potent inhibitor of mammalian IMPDHs but a poor inhibitor of the bacterial enzymes. MZP is a more potent inhibitor of bacterial IMPDH.</text>
</comment>
<dbReference type="InterPro" id="IPR001093">
    <property type="entry name" value="IMP_DH_GMPRt"/>
</dbReference>
<keyword evidence="3 11" id="KW-0479">Metal-binding</keyword>
<dbReference type="InterPro" id="IPR013785">
    <property type="entry name" value="Aldolase_TIM"/>
</dbReference>
<dbReference type="PANTHER" id="PTHR11911">
    <property type="entry name" value="INOSINE-5-MONOPHOSPHATE DEHYDROGENASE RELATED"/>
    <property type="match status" value="1"/>
</dbReference>
<keyword evidence="8 11" id="KW-0520">NAD</keyword>
<dbReference type="Gene3D" id="3.20.20.70">
    <property type="entry name" value="Aldolase class I"/>
    <property type="match status" value="1"/>
</dbReference>